<dbReference type="EMBL" id="LM676436">
    <property type="protein sequence ID" value="CEP27486.1"/>
    <property type="molecule type" value="Genomic_DNA"/>
</dbReference>
<dbReference type="PATRIC" id="fig|66712.6.peg.1508"/>
<organism evidence="3">
    <name type="scientific">Propionibacterium freudenreichii subsp. freudenreichii</name>
    <dbReference type="NCBI Taxonomy" id="66712"/>
    <lineage>
        <taxon>Bacteria</taxon>
        <taxon>Bacillati</taxon>
        <taxon>Actinomycetota</taxon>
        <taxon>Actinomycetes</taxon>
        <taxon>Propionibacteriales</taxon>
        <taxon>Propionibacteriaceae</taxon>
        <taxon>Propionibacterium</taxon>
    </lineage>
</organism>
<dbReference type="Pfam" id="PF11239">
    <property type="entry name" value="DUF3040"/>
    <property type="match status" value="1"/>
</dbReference>
<accession>A0A068VTN3</accession>
<sequence length="127" mass="14205">MPLSNEEQKTLEELEASLLAEDPRLAHAMGSSRTPKRAHGRRAGLAGLGFLLGVCLLLVGMQTVWVLSVLGFVVMFGCAILALGSWRHMSHEPKEKVRPPKSSPHPSNDFMTKMESRWRRREDDGRL</sequence>
<dbReference type="RefSeq" id="WP_013161426.1">
    <property type="nucleotide sequence ID" value="NZ_CP010341.1"/>
</dbReference>
<proteinExistence type="predicted"/>
<feature type="transmembrane region" description="Helical" evidence="2">
    <location>
        <begin position="65"/>
        <end position="86"/>
    </location>
</feature>
<evidence type="ECO:0000313" key="3">
    <source>
        <dbReference type="EMBL" id="CEP27486.1"/>
    </source>
</evidence>
<dbReference type="GeneID" id="61221808"/>
<keyword evidence="2" id="KW-0472">Membrane</keyword>
<dbReference type="InterPro" id="IPR021401">
    <property type="entry name" value="DUF3040"/>
</dbReference>
<keyword evidence="2" id="KW-1133">Transmembrane helix</keyword>
<feature type="compositionally biased region" description="Basic and acidic residues" evidence="1">
    <location>
        <begin position="112"/>
        <end position="127"/>
    </location>
</feature>
<feature type="transmembrane region" description="Helical" evidence="2">
    <location>
        <begin position="43"/>
        <end position="59"/>
    </location>
</feature>
<name>A0A068VTN3_PROFF</name>
<gene>
    <name evidence="3" type="ORF">PFCIRM138_01840</name>
</gene>
<feature type="region of interest" description="Disordered" evidence="1">
    <location>
        <begin position="90"/>
        <end position="127"/>
    </location>
</feature>
<evidence type="ECO:0000256" key="2">
    <source>
        <dbReference type="SAM" id="Phobius"/>
    </source>
</evidence>
<dbReference type="KEGG" id="pfre:RM25_1479"/>
<protein>
    <submittedName>
        <fullName evidence="3">Hypothetical membrane protein</fullName>
    </submittedName>
</protein>
<evidence type="ECO:0000256" key="1">
    <source>
        <dbReference type="SAM" id="MobiDB-lite"/>
    </source>
</evidence>
<dbReference type="AlphaFoldDB" id="A0A068VTN3"/>
<keyword evidence="2" id="KW-0812">Transmembrane</keyword>
<reference evidence="3" key="1">
    <citation type="submission" date="2014-08" db="EMBL/GenBank/DDBJ databases">
        <authorList>
            <person name="Falentin Helene"/>
        </authorList>
    </citation>
    <scope>NUCLEOTIDE SEQUENCE</scope>
</reference>